<organism evidence="1 2">
    <name type="scientific">Pseudomonas gregormendelii</name>
    <dbReference type="NCBI Taxonomy" id="1628277"/>
    <lineage>
        <taxon>Bacteria</taxon>
        <taxon>Pseudomonadati</taxon>
        <taxon>Pseudomonadota</taxon>
        <taxon>Gammaproteobacteria</taxon>
        <taxon>Pseudomonadales</taxon>
        <taxon>Pseudomonadaceae</taxon>
        <taxon>Pseudomonas</taxon>
    </lineage>
</organism>
<sequence>MFAGSYDRQRYGLDIQSTPRTPSTMYTINPTVDIQTLLGSVSESLASASVITMDIADRETGPSRNSLLGVHQILMLAELSVNRALDQLDPIA</sequence>
<dbReference type="Proteomes" id="UP000772591">
    <property type="component" value="Unassembled WGS sequence"/>
</dbReference>
<name>A0ABS3AL42_9PSED</name>
<dbReference type="Pfam" id="PF19619">
    <property type="entry name" value="DUF6124"/>
    <property type="match status" value="1"/>
</dbReference>
<accession>A0ABS3AL42</accession>
<protein>
    <recommendedName>
        <fullName evidence="3">DUF3077 domain-containing protein</fullName>
    </recommendedName>
</protein>
<evidence type="ECO:0000313" key="1">
    <source>
        <dbReference type="EMBL" id="MBN3967638.1"/>
    </source>
</evidence>
<dbReference type="EMBL" id="JADEVO010000033">
    <property type="protein sequence ID" value="MBN3967638.1"/>
    <property type="molecule type" value="Genomic_DNA"/>
</dbReference>
<comment type="caution">
    <text evidence="1">The sequence shown here is derived from an EMBL/GenBank/DDBJ whole genome shotgun (WGS) entry which is preliminary data.</text>
</comment>
<keyword evidence="2" id="KW-1185">Reference proteome</keyword>
<reference evidence="1 2" key="1">
    <citation type="journal article" date="2021" name="Int. J. Syst. Evol. Microbiol.">
        <title>Pseudomonas piscium sp. nov., Pseudomonas pisciculturae sp. nov., Pseudomonas mucoides sp. nov. and Pseudomonas neuropathica sp. nov. isolated from rainbow trout.</title>
        <authorList>
            <person name="Duman M."/>
            <person name="Mulet M."/>
            <person name="Altun S."/>
            <person name="Saticioglu I.B."/>
            <person name="Gomila M."/>
            <person name="Lalucat J."/>
            <person name="Garcia-Valdes E."/>
        </authorList>
    </citation>
    <scope>NUCLEOTIDE SEQUENCE [LARGE SCALE GENOMIC DNA]</scope>
    <source>
        <strain evidence="1 2">LMG 28632</strain>
    </source>
</reference>
<gene>
    <name evidence="1" type="ORF">IMW75_20470</name>
</gene>
<evidence type="ECO:0000313" key="2">
    <source>
        <dbReference type="Proteomes" id="UP000772591"/>
    </source>
</evidence>
<dbReference type="RefSeq" id="WP_205893571.1">
    <property type="nucleotide sequence ID" value="NZ_JADEVO010000033.1"/>
</dbReference>
<proteinExistence type="predicted"/>
<evidence type="ECO:0008006" key="3">
    <source>
        <dbReference type="Google" id="ProtNLM"/>
    </source>
</evidence>